<dbReference type="EC" id="1.1.1.169" evidence="3"/>
<evidence type="ECO:0000256" key="9">
    <source>
        <dbReference type="ARBA" id="ARBA00048793"/>
    </source>
</evidence>
<dbReference type="AlphaFoldDB" id="A0A1M7U083"/>
<dbReference type="Gene3D" id="3.40.50.720">
    <property type="entry name" value="NAD(P)-binding Rossmann-like Domain"/>
    <property type="match status" value="1"/>
</dbReference>
<comment type="pathway">
    <text evidence="1">Cofactor biosynthesis; (R)-pantothenate biosynthesis; (R)-pantoate from 3-methyl-2-oxobutanoate: step 2/2.</text>
</comment>
<reference evidence="14" key="1">
    <citation type="submission" date="2016-11" db="EMBL/GenBank/DDBJ databases">
        <authorList>
            <person name="Varghese N."/>
            <person name="Submissions S."/>
        </authorList>
    </citation>
    <scope>NUCLEOTIDE SEQUENCE [LARGE SCALE GENOMIC DNA]</scope>
    <source>
        <strain evidence="14">GAS401</strain>
    </source>
</reference>
<dbReference type="InterPro" id="IPR013752">
    <property type="entry name" value="KPA_reductase"/>
</dbReference>
<evidence type="ECO:0000256" key="4">
    <source>
        <dbReference type="ARBA" id="ARBA00019465"/>
    </source>
</evidence>
<dbReference type="Proteomes" id="UP000184096">
    <property type="component" value="Chromosome I"/>
</dbReference>
<evidence type="ECO:0000256" key="1">
    <source>
        <dbReference type="ARBA" id="ARBA00004994"/>
    </source>
</evidence>
<evidence type="ECO:0000256" key="2">
    <source>
        <dbReference type="ARBA" id="ARBA00007870"/>
    </source>
</evidence>
<evidence type="ECO:0000256" key="8">
    <source>
        <dbReference type="ARBA" id="ARBA00032024"/>
    </source>
</evidence>
<dbReference type="PANTHER" id="PTHR43765">
    <property type="entry name" value="2-DEHYDROPANTOATE 2-REDUCTASE-RELATED"/>
    <property type="match status" value="1"/>
</dbReference>
<dbReference type="EMBL" id="LT670849">
    <property type="protein sequence ID" value="SHN76343.1"/>
    <property type="molecule type" value="Genomic_DNA"/>
</dbReference>
<evidence type="ECO:0000256" key="5">
    <source>
        <dbReference type="ARBA" id="ARBA00022655"/>
    </source>
</evidence>
<evidence type="ECO:0000256" key="3">
    <source>
        <dbReference type="ARBA" id="ARBA00013014"/>
    </source>
</evidence>
<dbReference type="Pfam" id="PF02558">
    <property type="entry name" value="ApbA"/>
    <property type="match status" value="1"/>
</dbReference>
<keyword evidence="7" id="KW-0560">Oxidoreductase</keyword>
<feature type="domain" description="Ketopantoate reductase N-terminal" evidence="11">
    <location>
        <begin position="20"/>
        <end position="168"/>
    </location>
</feature>
<keyword evidence="10" id="KW-0812">Transmembrane</keyword>
<dbReference type="SUPFAM" id="SSF48179">
    <property type="entry name" value="6-phosphogluconate dehydrogenase C-terminal domain-like"/>
    <property type="match status" value="1"/>
</dbReference>
<dbReference type="GO" id="GO:0008677">
    <property type="term" value="F:2-dehydropantoate 2-reductase activity"/>
    <property type="evidence" value="ECO:0007669"/>
    <property type="project" value="UniProtKB-EC"/>
</dbReference>
<comment type="catalytic activity">
    <reaction evidence="9">
        <text>(R)-pantoate + NADP(+) = 2-dehydropantoate + NADPH + H(+)</text>
        <dbReference type="Rhea" id="RHEA:16233"/>
        <dbReference type="ChEBI" id="CHEBI:11561"/>
        <dbReference type="ChEBI" id="CHEBI:15378"/>
        <dbReference type="ChEBI" id="CHEBI:15980"/>
        <dbReference type="ChEBI" id="CHEBI:57783"/>
        <dbReference type="ChEBI" id="CHEBI:58349"/>
        <dbReference type="EC" id="1.1.1.169"/>
    </reaction>
</comment>
<dbReference type="Gene3D" id="1.10.1040.10">
    <property type="entry name" value="N-(1-d-carboxylethyl)-l-norvaline Dehydrogenase, domain 2"/>
    <property type="match status" value="1"/>
</dbReference>
<keyword evidence="6" id="KW-0521">NADP</keyword>
<sequence>MQRGFAEIFSGQHMMRDGPIVVAGAGSIGCFVGGLLASAGRRVSFLARPRVIEEVERFGLALTSLEGSSWHVASRQVRLSEDPKILTDASVVLVTVKSADTADIADAIARCAPQDAVVVSLQNGVANAATLRDRLPGRKVLAAMVPFNVIAAGEGRFHRATSGDVVIERDAANHAARLSVPGLVMRPTDNIVGVQWGKLLVNLNNAINALSGLPLREQLGSRDWRRLFADQIAEGLMAVRADGIKPISPTPVPPGWTAHLLRLPDALFKIALAPAMKIDPQARSSMWEDLERRRRTEIDYLQGVVTEIAARRGLKTPLSRRIVALIRAAEAKGEGSPRLSVAQIRSGVAKR</sequence>
<evidence type="ECO:0000256" key="6">
    <source>
        <dbReference type="ARBA" id="ARBA00022857"/>
    </source>
</evidence>
<organism evidence="13 14">
    <name type="scientific">Bradyrhizobium erythrophlei</name>
    <dbReference type="NCBI Taxonomy" id="1437360"/>
    <lineage>
        <taxon>Bacteria</taxon>
        <taxon>Pseudomonadati</taxon>
        <taxon>Pseudomonadota</taxon>
        <taxon>Alphaproteobacteria</taxon>
        <taxon>Hyphomicrobiales</taxon>
        <taxon>Nitrobacteraceae</taxon>
        <taxon>Bradyrhizobium</taxon>
    </lineage>
</organism>
<evidence type="ECO:0000256" key="10">
    <source>
        <dbReference type="SAM" id="Phobius"/>
    </source>
</evidence>
<dbReference type="InterPro" id="IPR008927">
    <property type="entry name" value="6-PGluconate_DH-like_C_sf"/>
</dbReference>
<dbReference type="UniPathway" id="UPA00028">
    <property type="reaction ID" value="UER00004"/>
</dbReference>
<dbReference type="PROSITE" id="PS51257">
    <property type="entry name" value="PROKAR_LIPOPROTEIN"/>
    <property type="match status" value="1"/>
</dbReference>
<feature type="transmembrane region" description="Helical" evidence="10">
    <location>
        <begin position="20"/>
        <end position="40"/>
    </location>
</feature>
<proteinExistence type="inferred from homology"/>
<keyword evidence="10" id="KW-0472">Membrane</keyword>
<protein>
    <recommendedName>
        <fullName evidence="4">2-dehydropantoate 2-reductase</fullName>
        <ecNumber evidence="3">1.1.1.169</ecNumber>
    </recommendedName>
    <alternativeName>
        <fullName evidence="8">Ketopantoate reductase</fullName>
    </alternativeName>
</protein>
<dbReference type="InterPro" id="IPR013328">
    <property type="entry name" value="6PGD_dom2"/>
</dbReference>
<dbReference type="InterPro" id="IPR013332">
    <property type="entry name" value="KPR_N"/>
</dbReference>
<evidence type="ECO:0000313" key="14">
    <source>
        <dbReference type="Proteomes" id="UP000184096"/>
    </source>
</evidence>
<dbReference type="GO" id="GO:0005737">
    <property type="term" value="C:cytoplasm"/>
    <property type="evidence" value="ECO:0007669"/>
    <property type="project" value="TreeGrafter"/>
</dbReference>
<evidence type="ECO:0000313" key="13">
    <source>
        <dbReference type="EMBL" id="SHN76343.1"/>
    </source>
</evidence>
<dbReference type="Pfam" id="PF08546">
    <property type="entry name" value="ApbA_C"/>
    <property type="match status" value="1"/>
</dbReference>
<keyword evidence="14" id="KW-1185">Reference proteome</keyword>
<dbReference type="SUPFAM" id="SSF51735">
    <property type="entry name" value="NAD(P)-binding Rossmann-fold domains"/>
    <property type="match status" value="1"/>
</dbReference>
<dbReference type="PANTHER" id="PTHR43765:SF2">
    <property type="entry name" value="2-DEHYDROPANTOATE 2-REDUCTASE"/>
    <property type="match status" value="1"/>
</dbReference>
<evidence type="ECO:0000259" key="11">
    <source>
        <dbReference type="Pfam" id="PF02558"/>
    </source>
</evidence>
<dbReference type="GO" id="GO:0015940">
    <property type="term" value="P:pantothenate biosynthetic process"/>
    <property type="evidence" value="ECO:0007669"/>
    <property type="project" value="UniProtKB-UniPathway"/>
</dbReference>
<dbReference type="NCBIfam" id="NF006083">
    <property type="entry name" value="PRK08229.1"/>
    <property type="match status" value="1"/>
</dbReference>
<keyword evidence="5" id="KW-0566">Pantothenate biosynthesis</keyword>
<evidence type="ECO:0000259" key="12">
    <source>
        <dbReference type="Pfam" id="PF08546"/>
    </source>
</evidence>
<keyword evidence="10" id="KW-1133">Transmembrane helix</keyword>
<dbReference type="GO" id="GO:0050661">
    <property type="term" value="F:NADP binding"/>
    <property type="evidence" value="ECO:0007669"/>
    <property type="project" value="TreeGrafter"/>
</dbReference>
<accession>A0A1M7U083</accession>
<gene>
    <name evidence="13" type="ORF">SAMN05444170_3166</name>
</gene>
<dbReference type="NCBIfam" id="TIGR00745">
    <property type="entry name" value="apbA_panE"/>
    <property type="match status" value="1"/>
</dbReference>
<dbReference type="InterPro" id="IPR050838">
    <property type="entry name" value="Ketopantoate_reductase"/>
</dbReference>
<evidence type="ECO:0000256" key="7">
    <source>
        <dbReference type="ARBA" id="ARBA00023002"/>
    </source>
</evidence>
<feature type="domain" description="Ketopantoate reductase C-terminal" evidence="12">
    <location>
        <begin position="190"/>
        <end position="329"/>
    </location>
</feature>
<dbReference type="InterPro" id="IPR036291">
    <property type="entry name" value="NAD(P)-bd_dom_sf"/>
</dbReference>
<comment type="similarity">
    <text evidence="2">Belongs to the ketopantoate reductase family.</text>
</comment>
<dbReference type="InterPro" id="IPR003710">
    <property type="entry name" value="ApbA"/>
</dbReference>
<name>A0A1M7U083_9BRAD</name>